<feature type="domain" description="BPL/LPL catalytic" evidence="7">
    <location>
        <begin position="87"/>
        <end position="266"/>
    </location>
</feature>
<dbReference type="Gene3D" id="3.30.930.10">
    <property type="entry name" value="Bira Bifunctional Protein, Domain 2"/>
    <property type="match status" value="1"/>
</dbReference>
<dbReference type="InterPro" id="IPR004408">
    <property type="entry name" value="Biotin_CoA_COase_ligase"/>
</dbReference>
<dbReference type="GO" id="GO:0004077">
    <property type="term" value="F:biotin--[biotin carboxyl-carrier protein] ligase activity"/>
    <property type="evidence" value="ECO:0007669"/>
    <property type="project" value="UniProtKB-UniRule"/>
</dbReference>
<dbReference type="NCBIfam" id="NF008848">
    <property type="entry name" value="PRK11886.1-3"/>
    <property type="match status" value="1"/>
</dbReference>
<dbReference type="InterPro" id="IPR030855">
    <property type="entry name" value="Bifunct_BirA"/>
</dbReference>
<dbReference type="AlphaFoldDB" id="A0A1G7TI88"/>
<keyword evidence="6" id="KW-0805">Transcription regulation</keyword>
<evidence type="ECO:0000313" key="9">
    <source>
        <dbReference type="Proteomes" id="UP000243378"/>
    </source>
</evidence>
<dbReference type="InterPro" id="IPR013196">
    <property type="entry name" value="HTH_11"/>
</dbReference>
<dbReference type="InterPro" id="IPR045864">
    <property type="entry name" value="aa-tRNA-synth_II/BPL/LPL"/>
</dbReference>
<dbReference type="NCBIfam" id="TIGR00121">
    <property type="entry name" value="birA_ligase"/>
    <property type="match status" value="1"/>
</dbReference>
<feature type="binding site" evidence="6">
    <location>
        <position position="194"/>
    </location>
    <ligand>
        <name>biotin</name>
        <dbReference type="ChEBI" id="CHEBI:57586"/>
    </ligand>
</feature>
<evidence type="ECO:0000256" key="5">
    <source>
        <dbReference type="ARBA" id="ARBA00047846"/>
    </source>
</evidence>
<accession>A0A1G7TI88</accession>
<dbReference type="GO" id="GO:0005737">
    <property type="term" value="C:cytoplasm"/>
    <property type="evidence" value="ECO:0007669"/>
    <property type="project" value="TreeGrafter"/>
</dbReference>
<keyword evidence="1 6" id="KW-0436">Ligase</keyword>
<keyword evidence="3 6" id="KW-0067">ATP-binding</keyword>
<dbReference type="SUPFAM" id="SSF55681">
    <property type="entry name" value="Class II aaRS and biotin synthetases"/>
    <property type="match status" value="1"/>
</dbReference>
<dbReference type="InterPro" id="IPR008988">
    <property type="entry name" value="Transcriptional_repressor_C"/>
</dbReference>
<evidence type="ECO:0000313" key="8">
    <source>
        <dbReference type="EMBL" id="SDG34369.1"/>
    </source>
</evidence>
<dbReference type="PROSITE" id="PS51733">
    <property type="entry name" value="BPL_LPL_CATALYTIC"/>
    <property type="match status" value="1"/>
</dbReference>
<evidence type="ECO:0000259" key="7">
    <source>
        <dbReference type="PROSITE" id="PS51733"/>
    </source>
</evidence>
<protein>
    <recommendedName>
        <fullName evidence="6">Bifunctional ligase/repressor BirA</fullName>
    </recommendedName>
    <alternativeName>
        <fullName evidence="6">Biotin operon repressor</fullName>
    </alternativeName>
    <alternativeName>
        <fullName evidence="6">Biotin--[acetyl-CoA-carboxylase] ligase</fullName>
        <ecNumber evidence="6">6.3.4.15</ecNumber>
    </alternativeName>
    <alternativeName>
        <fullName evidence="6">Biotin--protein ligase</fullName>
    </alternativeName>
    <alternativeName>
        <fullName evidence="6">Biotin-[acetyl-CoA carboxylase] synthetase</fullName>
    </alternativeName>
</protein>
<reference evidence="8 9" key="1">
    <citation type="submission" date="2016-10" db="EMBL/GenBank/DDBJ databases">
        <authorList>
            <person name="de Groot N.N."/>
        </authorList>
    </citation>
    <scope>NUCLEOTIDE SEQUENCE [LARGE SCALE GENOMIC DNA]</scope>
    <source>
        <strain evidence="8 9">LMG 25475</strain>
    </source>
</reference>
<proteinExistence type="inferred from homology"/>
<sequence length="336" mass="36839">MYRIVIMRSLLHSGFCMKPLLRLLQDGQFHSGEELGAAIGVSRAAIWKRLQALEAEFDLSIHKVRGRGYRLEAPLSLLSSELLAGAGAWPVTLLQQVDSTNAESLRQLATGAKPPFLIIAEQQTAGRGRRGRSWVSPFGENLYYSLVLRITGGMRQIEGLSLVVGLALLHAIRDAGVNDVGLKWPNDLLVNGRKVAGILLELSGDPADVCHVVIGVGVNINMRNVPGDVIDQPWTSIRQVLGEQVDRNRFVDRLNQQLQRYLDLHGRNGFAALRSEWEANHLWQGRAVSLAAGVQSVEGRVLGVEDTGALRLDVDGVEHVFSGGELSLRLRDDSRA</sequence>
<evidence type="ECO:0000256" key="1">
    <source>
        <dbReference type="ARBA" id="ARBA00022598"/>
    </source>
</evidence>
<dbReference type="InterPro" id="IPR036390">
    <property type="entry name" value="WH_DNA-bd_sf"/>
</dbReference>
<dbReference type="PANTHER" id="PTHR12835">
    <property type="entry name" value="BIOTIN PROTEIN LIGASE"/>
    <property type="match status" value="1"/>
</dbReference>
<keyword evidence="6" id="KW-0804">Transcription</keyword>
<evidence type="ECO:0000256" key="4">
    <source>
        <dbReference type="ARBA" id="ARBA00023267"/>
    </source>
</evidence>
<feature type="binding site" evidence="6">
    <location>
        <position position="123"/>
    </location>
    <ligand>
        <name>biotin</name>
        <dbReference type="ChEBI" id="CHEBI:57586"/>
    </ligand>
</feature>
<comment type="catalytic activity">
    <reaction evidence="5 6">
        <text>biotin + L-lysyl-[protein] + ATP = N(6)-biotinyl-L-lysyl-[protein] + AMP + diphosphate + H(+)</text>
        <dbReference type="Rhea" id="RHEA:11756"/>
        <dbReference type="Rhea" id="RHEA-COMP:9752"/>
        <dbReference type="Rhea" id="RHEA-COMP:10505"/>
        <dbReference type="ChEBI" id="CHEBI:15378"/>
        <dbReference type="ChEBI" id="CHEBI:29969"/>
        <dbReference type="ChEBI" id="CHEBI:30616"/>
        <dbReference type="ChEBI" id="CHEBI:33019"/>
        <dbReference type="ChEBI" id="CHEBI:57586"/>
        <dbReference type="ChEBI" id="CHEBI:83144"/>
        <dbReference type="ChEBI" id="CHEBI:456215"/>
        <dbReference type="EC" id="6.3.4.15"/>
    </reaction>
</comment>
<dbReference type="Pfam" id="PF08279">
    <property type="entry name" value="HTH_11"/>
    <property type="match status" value="1"/>
</dbReference>
<dbReference type="Gene3D" id="1.10.10.10">
    <property type="entry name" value="Winged helix-like DNA-binding domain superfamily/Winged helix DNA-binding domain"/>
    <property type="match status" value="1"/>
</dbReference>
<dbReference type="GO" id="GO:0006355">
    <property type="term" value="P:regulation of DNA-templated transcription"/>
    <property type="evidence" value="ECO:0007669"/>
    <property type="project" value="UniProtKB-UniRule"/>
</dbReference>
<dbReference type="Pfam" id="PF02237">
    <property type="entry name" value="BPL_C"/>
    <property type="match status" value="1"/>
</dbReference>
<dbReference type="STRING" id="640205.SAMN05216381_3725"/>
<dbReference type="Gene3D" id="2.30.30.100">
    <property type="match status" value="1"/>
</dbReference>
<name>A0A1G7TI88_9GAMM</name>
<feature type="binding site" evidence="6">
    <location>
        <begin position="99"/>
        <end position="101"/>
    </location>
    <ligand>
        <name>biotin</name>
        <dbReference type="ChEBI" id="CHEBI:57586"/>
    </ligand>
</feature>
<evidence type="ECO:0000256" key="3">
    <source>
        <dbReference type="ARBA" id="ARBA00022840"/>
    </source>
</evidence>
<feature type="DNA-binding region" description="H-T-H motif" evidence="6">
    <location>
        <begin position="32"/>
        <end position="51"/>
    </location>
</feature>
<gene>
    <name evidence="6" type="primary">birA</name>
    <name evidence="8" type="ORF">SAMN05216381_3725</name>
</gene>
<evidence type="ECO:0000256" key="6">
    <source>
        <dbReference type="HAMAP-Rule" id="MF_00978"/>
    </source>
</evidence>
<comment type="function">
    <text evidence="6">Acts both as a biotin--[acetyl-CoA-carboxylase] ligase and a biotin-operon repressor. In the presence of ATP, BirA activates biotin to form the BirA-biotinyl-5'-adenylate (BirA-bio-5'-AMP or holoBirA) complex. HoloBirA can either transfer the biotinyl moiety to the biotin carboxyl carrier protein (BCCP) subunit of acetyl-CoA carboxylase, or bind to the biotin operator site and inhibit transcription of the operon.</text>
</comment>
<dbReference type="PANTHER" id="PTHR12835:SF5">
    <property type="entry name" value="BIOTIN--PROTEIN LIGASE"/>
    <property type="match status" value="1"/>
</dbReference>
<dbReference type="Proteomes" id="UP000243378">
    <property type="component" value="Unassembled WGS sequence"/>
</dbReference>
<dbReference type="EMBL" id="FNBM01000010">
    <property type="protein sequence ID" value="SDG34369.1"/>
    <property type="molecule type" value="Genomic_DNA"/>
</dbReference>
<dbReference type="SUPFAM" id="SSF46785">
    <property type="entry name" value="Winged helix' DNA-binding domain"/>
    <property type="match status" value="1"/>
</dbReference>
<dbReference type="HAMAP" id="MF_00978">
    <property type="entry name" value="Bifunct_BirA"/>
    <property type="match status" value="1"/>
</dbReference>
<dbReference type="InterPro" id="IPR003142">
    <property type="entry name" value="BPL_C"/>
</dbReference>
<keyword evidence="2 6" id="KW-0547">Nucleotide-binding</keyword>
<dbReference type="GO" id="GO:0005524">
    <property type="term" value="F:ATP binding"/>
    <property type="evidence" value="ECO:0007669"/>
    <property type="project" value="UniProtKB-UniRule"/>
</dbReference>
<dbReference type="EC" id="6.3.4.15" evidence="6"/>
<comment type="similarity">
    <text evidence="6">Belongs to the biotin--protein ligase family.</text>
</comment>
<dbReference type="InterPro" id="IPR004143">
    <property type="entry name" value="BPL_LPL_catalytic"/>
</dbReference>
<keyword evidence="6" id="KW-0238">DNA-binding</keyword>
<dbReference type="Pfam" id="PF03099">
    <property type="entry name" value="BPL_LplA_LipB"/>
    <property type="match status" value="1"/>
</dbReference>
<dbReference type="CDD" id="cd16442">
    <property type="entry name" value="BPL"/>
    <property type="match status" value="1"/>
</dbReference>
<organism evidence="8 9">
    <name type="scientific">Phytopseudomonas seleniipraecipitans</name>
    <dbReference type="NCBI Taxonomy" id="640205"/>
    <lineage>
        <taxon>Bacteria</taxon>
        <taxon>Pseudomonadati</taxon>
        <taxon>Pseudomonadota</taxon>
        <taxon>Gammaproteobacteria</taxon>
        <taxon>Pseudomonadales</taxon>
        <taxon>Pseudomonadaceae</taxon>
        <taxon>Phytopseudomonas</taxon>
    </lineage>
</organism>
<dbReference type="InterPro" id="IPR036388">
    <property type="entry name" value="WH-like_DNA-bd_sf"/>
</dbReference>
<evidence type="ECO:0000256" key="2">
    <source>
        <dbReference type="ARBA" id="ARBA00022741"/>
    </source>
</evidence>
<keyword evidence="6" id="KW-0678">Repressor</keyword>
<dbReference type="NCBIfam" id="NF008847">
    <property type="entry name" value="PRK11886.1-2"/>
    <property type="match status" value="1"/>
</dbReference>
<feature type="binding site" evidence="6">
    <location>
        <begin position="127"/>
        <end position="129"/>
    </location>
    <ligand>
        <name>biotin</name>
        <dbReference type="ChEBI" id="CHEBI:57586"/>
    </ligand>
</feature>
<keyword evidence="4 6" id="KW-0092">Biotin</keyword>
<dbReference type="SUPFAM" id="SSF50037">
    <property type="entry name" value="C-terminal domain of transcriptional repressors"/>
    <property type="match status" value="1"/>
</dbReference>
<dbReference type="GO" id="GO:0003677">
    <property type="term" value="F:DNA binding"/>
    <property type="evidence" value="ECO:0007669"/>
    <property type="project" value="UniProtKB-UniRule"/>
</dbReference>